<dbReference type="Proteomes" id="UP001215598">
    <property type="component" value="Unassembled WGS sequence"/>
</dbReference>
<gene>
    <name evidence="1" type="ORF">B0H16DRAFT_1329504</name>
</gene>
<name>A0AAD7MSB8_9AGAR</name>
<protein>
    <submittedName>
        <fullName evidence="1">Uncharacterized protein</fullName>
    </submittedName>
</protein>
<feature type="non-terminal residue" evidence="1">
    <location>
        <position position="145"/>
    </location>
</feature>
<reference evidence="1" key="1">
    <citation type="submission" date="2023-03" db="EMBL/GenBank/DDBJ databases">
        <title>Massive genome expansion in bonnet fungi (Mycena s.s.) driven by repeated elements and novel gene families across ecological guilds.</title>
        <authorList>
            <consortium name="Lawrence Berkeley National Laboratory"/>
            <person name="Harder C.B."/>
            <person name="Miyauchi S."/>
            <person name="Viragh M."/>
            <person name="Kuo A."/>
            <person name="Thoen E."/>
            <person name="Andreopoulos B."/>
            <person name="Lu D."/>
            <person name="Skrede I."/>
            <person name="Drula E."/>
            <person name="Henrissat B."/>
            <person name="Morin E."/>
            <person name="Kohler A."/>
            <person name="Barry K."/>
            <person name="LaButti K."/>
            <person name="Morin E."/>
            <person name="Salamov A."/>
            <person name="Lipzen A."/>
            <person name="Mereny Z."/>
            <person name="Hegedus B."/>
            <person name="Baldrian P."/>
            <person name="Stursova M."/>
            <person name="Weitz H."/>
            <person name="Taylor A."/>
            <person name="Grigoriev I.V."/>
            <person name="Nagy L.G."/>
            <person name="Martin F."/>
            <person name="Kauserud H."/>
        </authorList>
    </citation>
    <scope>NUCLEOTIDE SEQUENCE</scope>
    <source>
        <strain evidence="1">CBHHK182m</strain>
    </source>
</reference>
<keyword evidence="2" id="KW-1185">Reference proteome</keyword>
<dbReference type="EMBL" id="JARKIB010000155">
    <property type="protein sequence ID" value="KAJ7731030.1"/>
    <property type="molecule type" value="Genomic_DNA"/>
</dbReference>
<organism evidence="1 2">
    <name type="scientific">Mycena metata</name>
    <dbReference type="NCBI Taxonomy" id="1033252"/>
    <lineage>
        <taxon>Eukaryota</taxon>
        <taxon>Fungi</taxon>
        <taxon>Dikarya</taxon>
        <taxon>Basidiomycota</taxon>
        <taxon>Agaricomycotina</taxon>
        <taxon>Agaricomycetes</taxon>
        <taxon>Agaricomycetidae</taxon>
        <taxon>Agaricales</taxon>
        <taxon>Marasmiineae</taxon>
        <taxon>Mycenaceae</taxon>
        <taxon>Mycena</taxon>
    </lineage>
</organism>
<evidence type="ECO:0000313" key="2">
    <source>
        <dbReference type="Proteomes" id="UP001215598"/>
    </source>
</evidence>
<comment type="caution">
    <text evidence="1">The sequence shown here is derived from an EMBL/GenBank/DDBJ whole genome shotgun (WGS) entry which is preliminary data.</text>
</comment>
<dbReference type="AlphaFoldDB" id="A0AAD7MSB8"/>
<accession>A0AAD7MSB8</accession>
<proteinExistence type="predicted"/>
<evidence type="ECO:0000313" key="1">
    <source>
        <dbReference type="EMBL" id="KAJ7731030.1"/>
    </source>
</evidence>
<sequence>NTDCQEWAEAWNLHNLQIRGEHTRSPRNMFLFSMVRDGPRGLEQSVEPPSEDVEDPGAYGIDWQATDDPQLMTHLLNENPEQSPFASGPPTHSHVLCEPPNSLFSPEQIALLKAVVDVTSPSMGVRRLVWTEAFRICNEFYAYNN</sequence>